<organism evidence="4 5">
    <name type="scientific">Malassezia cuniculi</name>
    <dbReference type="NCBI Taxonomy" id="948313"/>
    <lineage>
        <taxon>Eukaryota</taxon>
        <taxon>Fungi</taxon>
        <taxon>Dikarya</taxon>
        <taxon>Basidiomycota</taxon>
        <taxon>Ustilaginomycotina</taxon>
        <taxon>Malasseziomycetes</taxon>
        <taxon>Malasseziales</taxon>
        <taxon>Malasseziaceae</taxon>
        <taxon>Malassezia</taxon>
    </lineage>
</organism>
<dbReference type="InterPro" id="IPR036691">
    <property type="entry name" value="Endo/exonu/phosph_ase_sf"/>
</dbReference>
<reference evidence="4" key="1">
    <citation type="submission" date="2023-03" db="EMBL/GenBank/DDBJ databases">
        <title>Mating type loci evolution in Malassezia.</title>
        <authorList>
            <person name="Coelho M.A."/>
        </authorList>
    </citation>
    <scope>NUCLEOTIDE SEQUENCE</scope>
    <source>
        <strain evidence="4">CBS 11721</strain>
    </source>
</reference>
<dbReference type="PANTHER" id="PTHR12121">
    <property type="entry name" value="CARBON CATABOLITE REPRESSOR PROTEIN 4"/>
    <property type="match status" value="1"/>
</dbReference>
<gene>
    <name evidence="4" type="ORF">MCUN1_003709</name>
</gene>
<dbReference type="InterPro" id="IPR005135">
    <property type="entry name" value="Endo/exonuclease/phosphatase"/>
</dbReference>
<keyword evidence="2" id="KW-0378">Hydrolase</keyword>
<dbReference type="InterPro" id="IPR050410">
    <property type="entry name" value="CCR4/nocturin_mRNA_transcr"/>
</dbReference>
<feature type="domain" description="Endonuclease/exonuclease/phosphatase" evidence="3">
    <location>
        <begin position="55"/>
        <end position="429"/>
    </location>
</feature>
<keyword evidence="5" id="KW-1185">Reference proteome</keyword>
<evidence type="ECO:0000313" key="5">
    <source>
        <dbReference type="Proteomes" id="UP001219933"/>
    </source>
</evidence>
<dbReference type="AlphaFoldDB" id="A0AAF0EX78"/>
<name>A0AAF0EX78_9BASI</name>
<dbReference type="GO" id="GO:0000175">
    <property type="term" value="F:3'-5'-RNA exonuclease activity"/>
    <property type="evidence" value="ECO:0007669"/>
    <property type="project" value="TreeGrafter"/>
</dbReference>
<evidence type="ECO:0000256" key="2">
    <source>
        <dbReference type="ARBA" id="ARBA00022801"/>
    </source>
</evidence>
<sequence>MPKPTPEEIERLRAERAAKNAAKQAEAQHKPQNIIYERQWIPVSDEPGRRVRVVSWNILAQGLVRRSLFPGSDCLKVAQRIPLIAAELCKYDWDIGCFQEVDCVKDHAKALRAAGYEYTYNKGYDSKQHGLMIAWRARNIHDAPRQCFCSPASTRVICLDDAKLNERTAGCSRLTRNIGLFAALPYAGEEGGVIVATTHLFWHPRYRYERARQVTLLVHELECFRNSMPQWQSWPVIFAGDFNDQPHSPTYTLVTGKGRDYADVIDKELGDSRVIDASVDIAAGREPGTITEGGDPDRVLDACRLPEPDDGLLYSTSELIDTCGDGLESAYGSMYKHVSGTDLYFMDRKGATERYNDELREPSTDPRETASYEPKWTLYSSLFRLTLDYIFAGKTRDAYPNVTALLSLHPEQVLSERGIPKQGVCASDHIMIGAEYAF</sequence>
<dbReference type="PANTHER" id="PTHR12121:SF45">
    <property type="entry name" value="NOCTURNIN"/>
    <property type="match status" value="1"/>
</dbReference>
<dbReference type="Gene3D" id="3.60.10.10">
    <property type="entry name" value="Endonuclease/exonuclease/phosphatase"/>
    <property type="match status" value="1"/>
</dbReference>
<accession>A0AAF0EX78</accession>
<dbReference type="Pfam" id="PF03372">
    <property type="entry name" value="Exo_endo_phos"/>
    <property type="match status" value="1"/>
</dbReference>
<protein>
    <recommendedName>
        <fullName evidence="3">Endonuclease/exonuclease/phosphatase domain-containing protein</fullName>
    </recommendedName>
</protein>
<dbReference type="EMBL" id="CP119881">
    <property type="protein sequence ID" value="WFD36819.1"/>
    <property type="molecule type" value="Genomic_DNA"/>
</dbReference>
<dbReference type="GO" id="GO:0006139">
    <property type="term" value="P:nucleobase-containing compound metabolic process"/>
    <property type="evidence" value="ECO:0007669"/>
    <property type="project" value="UniProtKB-ARBA"/>
</dbReference>
<evidence type="ECO:0000313" key="4">
    <source>
        <dbReference type="EMBL" id="WFD36819.1"/>
    </source>
</evidence>
<proteinExistence type="inferred from homology"/>
<comment type="similarity">
    <text evidence="1">Belongs to the CCR4/nocturin family.</text>
</comment>
<evidence type="ECO:0000256" key="1">
    <source>
        <dbReference type="ARBA" id="ARBA00010774"/>
    </source>
</evidence>
<dbReference type="SUPFAM" id="SSF56219">
    <property type="entry name" value="DNase I-like"/>
    <property type="match status" value="1"/>
</dbReference>
<dbReference type="Proteomes" id="UP001219933">
    <property type="component" value="Chromosome 5"/>
</dbReference>
<evidence type="ECO:0000259" key="3">
    <source>
        <dbReference type="Pfam" id="PF03372"/>
    </source>
</evidence>